<evidence type="ECO:0000313" key="8">
    <source>
        <dbReference type="Proteomes" id="UP000737018"/>
    </source>
</evidence>
<evidence type="ECO:0000256" key="3">
    <source>
        <dbReference type="ARBA" id="ARBA00023242"/>
    </source>
</evidence>
<keyword evidence="3" id="KW-0539">Nucleus</keyword>
<evidence type="ECO:0000313" key="7">
    <source>
        <dbReference type="EMBL" id="KAF3962696.1"/>
    </source>
</evidence>
<dbReference type="Pfam" id="PF14630">
    <property type="entry name" value="ORC5_C"/>
    <property type="match status" value="1"/>
</dbReference>
<dbReference type="GO" id="GO:0005664">
    <property type="term" value="C:nuclear origin of replication recognition complex"/>
    <property type="evidence" value="ECO:0007669"/>
    <property type="project" value="TreeGrafter"/>
</dbReference>
<feature type="compositionally biased region" description="Low complexity" evidence="4">
    <location>
        <begin position="277"/>
        <end position="290"/>
    </location>
</feature>
<dbReference type="Pfam" id="PF21639">
    <property type="entry name" value="ORC5_lid"/>
    <property type="match status" value="1"/>
</dbReference>
<feature type="region of interest" description="Disordered" evidence="4">
    <location>
        <begin position="640"/>
        <end position="660"/>
    </location>
</feature>
<dbReference type="PANTHER" id="PTHR12705:SF0">
    <property type="entry name" value="ORIGIN RECOGNITION COMPLEX SUBUNIT 5"/>
    <property type="match status" value="1"/>
</dbReference>
<evidence type="ECO:0008006" key="9">
    <source>
        <dbReference type="Google" id="ProtNLM"/>
    </source>
</evidence>
<name>A0A8J4VXD4_9ROSI</name>
<evidence type="ECO:0000256" key="2">
    <source>
        <dbReference type="ARBA" id="ARBA00022705"/>
    </source>
</evidence>
<sequence length="769" mass="84974">MADNEQGEENPSRGNEWEVVSLTASAYAAAPGPKDVELKDDENGNTYREGNAAETSRALFMSGHFVFPPNQHENLPLEPEQGEFEEGTPLQGLNLVDKEQSIYSAATYGSLHGESAFGGSTFGDNVAVPGPNESSEQGLDFSPDITSSPTPVKDEKHDGSNLPCGAWWKRRAASFDGSRKGGRLCNLSGRSASMMGGQAGFWVPYLDLKMVCGSALISSNQGLLNWVLLVFGSLSHQKTTICPDFLNPKPWLNHLWRKSENIGHRRESMGKEESPQVTRRTTRSSSSATVATKTCDSHPLTIKDLVFGEDPISLNDLLSSFPGRRIQILELVRLLGASNSPMLPLFIYGGASSGKTSIVLQMFRKDAANGYSSAKRCERPSDFVNFLREALSNVINNFKGNSGKLGTKKLVGQADGNMVYLIFDNLELVREWDKSSTILPFLFNLYDILKMPEVGLIFVSNTSPDTYYSNMGYMEPIPVHFPDYTEDDLRQILMKNQANRKLYSSFLDVVLRSFCRITRRVDELSTAFLPLFQKYCEPLHDLGVVPNEEMKRRLFSHLQPQIAPSLNEVFKVSSQSSPAAESNKETKKKSSRRKLGVCAEIDELDFHMSTSAKYLLISAFLASRNPATLDASLFDSMGGIDSRKRKRKSSQKSLEKKENAEQEILMKGPGTFPLERLLAIFQCLTSVAEGSIDEEEHGDEGSGVQGGDGGLMSDVLLQLSSLCNANFIVKGGSCPLEGSTRYRSTVCEDMALKVARSLKFPLSKYLYRR</sequence>
<feature type="domain" description="Origin recognition complex subunit 5 C-terminal" evidence="5">
    <location>
        <begin position="608"/>
        <end position="766"/>
    </location>
</feature>
<dbReference type="GO" id="GO:0006270">
    <property type="term" value="P:DNA replication initiation"/>
    <property type="evidence" value="ECO:0007669"/>
    <property type="project" value="TreeGrafter"/>
</dbReference>
<feature type="region of interest" description="Disordered" evidence="4">
    <location>
        <begin position="264"/>
        <end position="290"/>
    </location>
</feature>
<dbReference type="AlphaFoldDB" id="A0A8J4VXD4"/>
<organism evidence="7 8">
    <name type="scientific">Castanea mollissima</name>
    <name type="common">Chinese chestnut</name>
    <dbReference type="NCBI Taxonomy" id="60419"/>
    <lineage>
        <taxon>Eukaryota</taxon>
        <taxon>Viridiplantae</taxon>
        <taxon>Streptophyta</taxon>
        <taxon>Embryophyta</taxon>
        <taxon>Tracheophyta</taxon>
        <taxon>Spermatophyta</taxon>
        <taxon>Magnoliopsida</taxon>
        <taxon>eudicotyledons</taxon>
        <taxon>Gunneridae</taxon>
        <taxon>Pentapetalae</taxon>
        <taxon>rosids</taxon>
        <taxon>fabids</taxon>
        <taxon>Fagales</taxon>
        <taxon>Fagaceae</taxon>
        <taxon>Castanea</taxon>
    </lineage>
</organism>
<evidence type="ECO:0000259" key="5">
    <source>
        <dbReference type="Pfam" id="PF14630"/>
    </source>
</evidence>
<dbReference type="InterPro" id="IPR048866">
    <property type="entry name" value="ORC5_lid"/>
</dbReference>
<feature type="region of interest" description="Disordered" evidence="4">
    <location>
        <begin position="573"/>
        <end position="592"/>
    </location>
</feature>
<dbReference type="SUPFAM" id="SSF52540">
    <property type="entry name" value="P-loop containing nucleoside triphosphate hydrolases"/>
    <property type="match status" value="1"/>
</dbReference>
<feature type="domain" description="ORC5 lid" evidence="6">
    <location>
        <begin position="503"/>
        <end position="555"/>
    </location>
</feature>
<keyword evidence="2" id="KW-0235">DNA replication</keyword>
<protein>
    <recommendedName>
        <fullName evidence="9">Origin recognition complex subunit 5</fullName>
    </recommendedName>
</protein>
<feature type="region of interest" description="Disordered" evidence="4">
    <location>
        <begin position="127"/>
        <end position="159"/>
    </location>
</feature>
<evidence type="ECO:0000256" key="1">
    <source>
        <dbReference type="ARBA" id="ARBA00004123"/>
    </source>
</evidence>
<reference evidence="7" key="1">
    <citation type="submission" date="2020-03" db="EMBL/GenBank/DDBJ databases">
        <title>Castanea mollissima Vanexum genome sequencing.</title>
        <authorList>
            <person name="Staton M."/>
        </authorList>
    </citation>
    <scope>NUCLEOTIDE SEQUENCE</scope>
    <source>
        <tissue evidence="7">Leaf</tissue>
    </source>
</reference>
<feature type="region of interest" description="Disordered" evidence="4">
    <location>
        <begin position="28"/>
        <end position="53"/>
    </location>
</feature>
<comment type="caution">
    <text evidence="7">The sequence shown here is derived from an EMBL/GenBank/DDBJ whole genome shotgun (WGS) entry which is preliminary data.</text>
</comment>
<dbReference type="Proteomes" id="UP000737018">
    <property type="component" value="Unassembled WGS sequence"/>
</dbReference>
<dbReference type="OrthoDB" id="365981at2759"/>
<dbReference type="InterPro" id="IPR047088">
    <property type="entry name" value="ORC5_C"/>
</dbReference>
<accession>A0A8J4VXD4</accession>
<dbReference type="PANTHER" id="PTHR12705">
    <property type="entry name" value="ORIGIN RECOGNITION COMPLEX SUBUNIT 5"/>
    <property type="match status" value="1"/>
</dbReference>
<gene>
    <name evidence="7" type="ORF">CMV_012826</name>
</gene>
<comment type="subcellular location">
    <subcellularLocation>
        <location evidence="1">Nucleus</location>
    </subcellularLocation>
</comment>
<evidence type="ECO:0000259" key="6">
    <source>
        <dbReference type="Pfam" id="PF21639"/>
    </source>
</evidence>
<proteinExistence type="predicted"/>
<feature type="compositionally biased region" description="Basic and acidic residues" evidence="4">
    <location>
        <begin position="264"/>
        <end position="274"/>
    </location>
</feature>
<dbReference type="InterPro" id="IPR027417">
    <property type="entry name" value="P-loop_NTPase"/>
</dbReference>
<dbReference type="Gene3D" id="3.40.50.300">
    <property type="entry name" value="P-loop containing nucleotide triphosphate hydrolases"/>
    <property type="match status" value="1"/>
</dbReference>
<dbReference type="InterPro" id="IPR020796">
    <property type="entry name" value="ORC5"/>
</dbReference>
<keyword evidence="8" id="KW-1185">Reference proteome</keyword>
<evidence type="ECO:0000256" key="4">
    <source>
        <dbReference type="SAM" id="MobiDB-lite"/>
    </source>
</evidence>
<dbReference type="GO" id="GO:0003688">
    <property type="term" value="F:DNA replication origin binding"/>
    <property type="evidence" value="ECO:0007669"/>
    <property type="project" value="TreeGrafter"/>
</dbReference>
<dbReference type="EMBL" id="JRKL02001674">
    <property type="protein sequence ID" value="KAF3962696.1"/>
    <property type="molecule type" value="Genomic_DNA"/>
</dbReference>